<organism evidence="2">
    <name type="scientific">Rhododendron catawbiense</name>
    <name type="common">Catawba rhododendron</name>
    <dbReference type="NCBI Taxonomy" id="257784"/>
    <lineage>
        <taxon>Eukaryota</taxon>
        <taxon>Viridiplantae</taxon>
        <taxon>Streptophyta</taxon>
        <taxon>Embryophyta</taxon>
        <taxon>Tracheophyta</taxon>
        <taxon>Spermatophyta</taxon>
        <taxon>Magnoliopsida</taxon>
        <taxon>eudicotyledons</taxon>
        <taxon>Gunneridae</taxon>
        <taxon>Pentapetalae</taxon>
        <taxon>asterids</taxon>
        <taxon>Ericales</taxon>
        <taxon>Ericaceae</taxon>
        <taxon>Ericoideae</taxon>
        <taxon>Rhodoreae</taxon>
        <taxon>Rhododendron</taxon>
    </lineage>
</organism>
<evidence type="ECO:0000313" key="2">
    <source>
        <dbReference type="EMBL" id="AGI37443.1"/>
    </source>
</evidence>
<dbReference type="EMBL" id="KC425882">
    <property type="protein sequence ID" value="AGI37443.1"/>
    <property type="molecule type" value="mRNA"/>
</dbReference>
<feature type="compositionally biased region" description="Basic and acidic residues" evidence="1">
    <location>
        <begin position="53"/>
        <end position="70"/>
    </location>
</feature>
<feature type="region of interest" description="Disordered" evidence="1">
    <location>
        <begin position="1"/>
        <end position="85"/>
    </location>
</feature>
<name>M4YI54_RHOCT</name>
<protein>
    <submittedName>
        <fullName evidence="2">Dehydrin 3</fullName>
    </submittedName>
</protein>
<feature type="compositionally biased region" description="Low complexity" evidence="1">
    <location>
        <begin position="9"/>
        <end position="21"/>
    </location>
</feature>
<reference evidence="2" key="1">
    <citation type="submission" date="2012-12" db="EMBL/GenBank/DDBJ databases">
        <title>Dehydrin genes in rhododendron leaves: the analysis of their seasonal expression patterns and the identification of a novel dehydrin E-segment.</title>
        <authorList>
            <person name="Wei H."/>
            <person name="Arora R."/>
        </authorList>
    </citation>
    <scope>NUCLEOTIDE SEQUENCE</scope>
    <source>
        <strain evidence="2">Z01-F12X</strain>
    </source>
</reference>
<accession>M4YI54</accession>
<gene>
    <name evidence="2" type="primary">Dhn3</name>
</gene>
<evidence type="ECO:0000256" key="1">
    <source>
        <dbReference type="SAM" id="MobiDB-lite"/>
    </source>
</evidence>
<proteinExistence type="evidence at transcript level"/>
<dbReference type="AlphaFoldDB" id="M4YI54"/>
<sequence length="85" mass="8804">MEGEQNKPGQQCGGQQQQMGQCQGGGEGQRKEGGGQQYGQPQQTGQCQGGGEGQRKEGGGIMDKVKDKIHGGGTGGTQDQRNRGD</sequence>